<feature type="compositionally biased region" description="Polar residues" evidence="6">
    <location>
        <begin position="1"/>
        <end position="12"/>
    </location>
</feature>
<feature type="transmembrane region" description="Helical" evidence="7">
    <location>
        <begin position="204"/>
        <end position="224"/>
    </location>
</feature>
<feature type="transmembrane region" description="Helical" evidence="7">
    <location>
        <begin position="144"/>
        <end position="162"/>
    </location>
</feature>
<dbReference type="VEuPathDB" id="FungiDB:DIURU_004732"/>
<evidence type="ECO:0000256" key="7">
    <source>
        <dbReference type="SAM" id="Phobius"/>
    </source>
</evidence>
<dbReference type="Gene3D" id="1.20.1250.20">
    <property type="entry name" value="MFS general substrate transporter like domains"/>
    <property type="match status" value="1"/>
</dbReference>
<feature type="transmembrane region" description="Helical" evidence="7">
    <location>
        <begin position="168"/>
        <end position="192"/>
    </location>
</feature>
<feature type="transmembrane region" description="Helical" evidence="7">
    <location>
        <begin position="341"/>
        <end position="361"/>
    </location>
</feature>
<feature type="transmembrane region" description="Helical" evidence="7">
    <location>
        <begin position="396"/>
        <end position="417"/>
    </location>
</feature>
<dbReference type="GO" id="GO:0022857">
    <property type="term" value="F:transmembrane transporter activity"/>
    <property type="evidence" value="ECO:0007669"/>
    <property type="project" value="InterPro"/>
</dbReference>
<dbReference type="Pfam" id="PF07690">
    <property type="entry name" value="MFS_1"/>
    <property type="match status" value="1"/>
</dbReference>
<evidence type="ECO:0000256" key="3">
    <source>
        <dbReference type="ARBA" id="ARBA00022692"/>
    </source>
</evidence>
<gene>
    <name evidence="8" type="ORF">DIURU_004732</name>
</gene>
<dbReference type="RefSeq" id="XP_034010136.1">
    <property type="nucleotide sequence ID" value="XM_034157638.1"/>
</dbReference>
<keyword evidence="9" id="KW-1185">Reference proteome</keyword>
<comment type="subcellular location">
    <subcellularLocation>
        <location evidence="1">Membrane</location>
        <topology evidence="1">Multi-pass membrane protein</topology>
    </subcellularLocation>
</comment>
<evidence type="ECO:0000313" key="8">
    <source>
        <dbReference type="EMBL" id="KAA8897879.1"/>
    </source>
</evidence>
<evidence type="ECO:0008006" key="10">
    <source>
        <dbReference type="Google" id="ProtNLM"/>
    </source>
</evidence>
<dbReference type="OrthoDB" id="6730379at2759"/>
<feature type="region of interest" description="Disordered" evidence="6">
    <location>
        <begin position="1"/>
        <end position="28"/>
    </location>
</feature>
<sequence length="523" mass="59004">MTASFASPTPSSNEKHNAAIDVNSVDEDPPQLTTFQSPITGEKVVADQAFELAQQTGHIEFTKEEDRKLLRKIDLCIQPFMIAVIILQYMDKTTTTAALMLNFREALGMTGDMYPWVASSFYLGYLVFAFVTSRCLQRFPLSKALAVFICLWGIVLTLEAIPNYASFIVWRTALGMFESAVLPGLLFVVGQYYRKEEQLSRTTFFYCMMGLGNILGNSFAYGLFIHQDTYALPAWQVCFITMGPITIAFGIFYYFFMPDTPANAWFLNEREKAMVVERIRDNQQGFGNPQWKWSQFKEAMLDTQTWLMFLFGCCNNIGNGGLQNFSVLLMKGMGFDSRHQILMNMPLGAMQIVGSLVLAYIERLVKSRMTVGTLGAGLYLMGVCMFVYGPNNAVKYAGYVFTPILLFPGACVLSCVVSNAAGHTKKLTLNGVSLLGYCVGNLIGPQTFLTNEEPNYPTGKTTLMVTSSLSVFWMLSLWSLYLYRNWKKEKLVGTEVYEKFKAMDNVEFGDFTDKENPLFRYSW</sequence>
<dbReference type="GeneID" id="54783383"/>
<dbReference type="PANTHER" id="PTHR43791:SF1">
    <property type="entry name" value="ALLANTOATE PERMEASE"/>
    <property type="match status" value="1"/>
</dbReference>
<proteinExistence type="predicted"/>
<evidence type="ECO:0000313" key="9">
    <source>
        <dbReference type="Proteomes" id="UP000449547"/>
    </source>
</evidence>
<dbReference type="AlphaFoldDB" id="A0A642UF12"/>
<feature type="transmembrane region" description="Helical" evidence="7">
    <location>
        <begin position="461"/>
        <end position="483"/>
    </location>
</feature>
<dbReference type="SUPFAM" id="SSF103473">
    <property type="entry name" value="MFS general substrate transporter"/>
    <property type="match status" value="1"/>
</dbReference>
<feature type="transmembrane region" description="Helical" evidence="7">
    <location>
        <begin position="429"/>
        <end position="449"/>
    </location>
</feature>
<dbReference type="EMBL" id="SWFT01000149">
    <property type="protein sequence ID" value="KAA8897879.1"/>
    <property type="molecule type" value="Genomic_DNA"/>
</dbReference>
<comment type="caution">
    <text evidence="8">The sequence shown here is derived from an EMBL/GenBank/DDBJ whole genome shotgun (WGS) entry which is preliminary data.</text>
</comment>
<name>A0A642UF12_DIURU</name>
<evidence type="ECO:0000256" key="2">
    <source>
        <dbReference type="ARBA" id="ARBA00022448"/>
    </source>
</evidence>
<evidence type="ECO:0000256" key="1">
    <source>
        <dbReference type="ARBA" id="ARBA00004141"/>
    </source>
</evidence>
<dbReference type="PANTHER" id="PTHR43791">
    <property type="entry name" value="PERMEASE-RELATED"/>
    <property type="match status" value="1"/>
</dbReference>
<keyword evidence="3 7" id="KW-0812">Transmembrane</keyword>
<keyword evidence="5 7" id="KW-0472">Membrane</keyword>
<dbReference type="InterPro" id="IPR011701">
    <property type="entry name" value="MFS"/>
</dbReference>
<feature type="transmembrane region" description="Helical" evidence="7">
    <location>
        <begin position="306"/>
        <end position="329"/>
    </location>
</feature>
<dbReference type="GO" id="GO:0016020">
    <property type="term" value="C:membrane"/>
    <property type="evidence" value="ECO:0007669"/>
    <property type="project" value="UniProtKB-SubCell"/>
</dbReference>
<accession>A0A642UF12</accession>
<evidence type="ECO:0000256" key="6">
    <source>
        <dbReference type="SAM" id="MobiDB-lite"/>
    </source>
</evidence>
<evidence type="ECO:0000256" key="4">
    <source>
        <dbReference type="ARBA" id="ARBA00022989"/>
    </source>
</evidence>
<dbReference type="OMA" id="AYGLYIH"/>
<organism evidence="8 9">
    <name type="scientific">Diutina rugosa</name>
    <name type="common">Yeast</name>
    <name type="synonym">Candida rugosa</name>
    <dbReference type="NCBI Taxonomy" id="5481"/>
    <lineage>
        <taxon>Eukaryota</taxon>
        <taxon>Fungi</taxon>
        <taxon>Dikarya</taxon>
        <taxon>Ascomycota</taxon>
        <taxon>Saccharomycotina</taxon>
        <taxon>Pichiomycetes</taxon>
        <taxon>Debaryomycetaceae</taxon>
        <taxon>Diutina</taxon>
    </lineage>
</organism>
<keyword evidence="2" id="KW-0813">Transport</keyword>
<keyword evidence="4 7" id="KW-1133">Transmembrane helix</keyword>
<protein>
    <recommendedName>
        <fullName evidence="10">Major facilitator superfamily (MFS) profile domain-containing protein</fullName>
    </recommendedName>
</protein>
<feature type="transmembrane region" description="Helical" evidence="7">
    <location>
        <begin position="373"/>
        <end position="390"/>
    </location>
</feature>
<feature type="transmembrane region" description="Helical" evidence="7">
    <location>
        <begin position="230"/>
        <end position="256"/>
    </location>
</feature>
<dbReference type="InterPro" id="IPR036259">
    <property type="entry name" value="MFS_trans_sf"/>
</dbReference>
<feature type="transmembrane region" description="Helical" evidence="7">
    <location>
        <begin position="113"/>
        <end position="132"/>
    </location>
</feature>
<reference evidence="8 9" key="1">
    <citation type="submission" date="2019-07" db="EMBL/GenBank/DDBJ databases">
        <title>Genome assembly of two rare yeast pathogens: Diutina rugosa and Trichomonascus ciferrii.</title>
        <authorList>
            <person name="Mixao V."/>
            <person name="Saus E."/>
            <person name="Hansen A."/>
            <person name="Lass-Flor C."/>
            <person name="Gabaldon T."/>
        </authorList>
    </citation>
    <scope>NUCLEOTIDE SEQUENCE [LARGE SCALE GENOMIC DNA]</scope>
    <source>
        <strain evidence="8 9">CBS 613</strain>
    </source>
</reference>
<evidence type="ECO:0000256" key="5">
    <source>
        <dbReference type="ARBA" id="ARBA00023136"/>
    </source>
</evidence>
<dbReference type="Proteomes" id="UP000449547">
    <property type="component" value="Unassembled WGS sequence"/>
</dbReference>